<protein>
    <submittedName>
        <fullName evidence="1">Uncharacterized protein</fullName>
    </submittedName>
</protein>
<gene>
    <name evidence="1" type="ORF">BV25DRAFT_1807039</name>
</gene>
<accession>A0ACB8SWH8</accession>
<dbReference type="EMBL" id="MU277218">
    <property type="protein sequence ID" value="KAI0060522.1"/>
    <property type="molecule type" value="Genomic_DNA"/>
</dbReference>
<dbReference type="Proteomes" id="UP000814140">
    <property type="component" value="Unassembled WGS sequence"/>
</dbReference>
<name>A0ACB8SWH8_9AGAM</name>
<evidence type="ECO:0000313" key="2">
    <source>
        <dbReference type="Proteomes" id="UP000814140"/>
    </source>
</evidence>
<sequence length="460" mass="51617">MENTAAQPDDLLNGFRQRYQRFVLSLQEAISSQSDSTVIARLGDDLDEYSRLLQYSTVLDSSHHGRPTIIQEVRSGGRGRPRIVIDPDWLAWAYGHRSVKGIARFLHVGRSTVRNALLEYGLAEPQANPFPQQPSLIDQLEPQPVGVVPGEQQFAAIPASIASFTGPLTSFEDGQLDAAIVGLRSHFPRAGVTMLDGMLRGTGVHVSREHIRQSLLRIEPVRRIFERIRIERRVYNVPGPNALWHHDGQHGESVHNVRIERLWVDVTAQVGSKWADFFTNLELVHGLDVNSTSHLWLLHQLFLPRLNAQLSFFAESWNRHKIQICNGPSRTPADMFVMDMYVFGVRGSQIAPEEALSEDDLEVYGVDWEGLGEPSLLTSRNMNNGTNEGHTSWVGRAGPPEHLNTVEVIPPTFLADRAEEVSTYLQAYLQEVLDNPDPASQASAWVYGLAFMQSTFPNYF</sequence>
<comment type="caution">
    <text evidence="1">The sequence shown here is derived from an EMBL/GenBank/DDBJ whole genome shotgun (WGS) entry which is preliminary data.</text>
</comment>
<proteinExistence type="predicted"/>
<organism evidence="1 2">
    <name type="scientific">Artomyces pyxidatus</name>
    <dbReference type="NCBI Taxonomy" id="48021"/>
    <lineage>
        <taxon>Eukaryota</taxon>
        <taxon>Fungi</taxon>
        <taxon>Dikarya</taxon>
        <taxon>Basidiomycota</taxon>
        <taxon>Agaricomycotina</taxon>
        <taxon>Agaricomycetes</taxon>
        <taxon>Russulales</taxon>
        <taxon>Auriscalpiaceae</taxon>
        <taxon>Artomyces</taxon>
    </lineage>
</organism>
<reference evidence="1" key="1">
    <citation type="submission" date="2021-03" db="EMBL/GenBank/DDBJ databases">
        <authorList>
            <consortium name="DOE Joint Genome Institute"/>
            <person name="Ahrendt S."/>
            <person name="Looney B.P."/>
            <person name="Miyauchi S."/>
            <person name="Morin E."/>
            <person name="Drula E."/>
            <person name="Courty P.E."/>
            <person name="Chicoki N."/>
            <person name="Fauchery L."/>
            <person name="Kohler A."/>
            <person name="Kuo A."/>
            <person name="Labutti K."/>
            <person name="Pangilinan J."/>
            <person name="Lipzen A."/>
            <person name="Riley R."/>
            <person name="Andreopoulos W."/>
            <person name="He G."/>
            <person name="Johnson J."/>
            <person name="Barry K.W."/>
            <person name="Grigoriev I.V."/>
            <person name="Nagy L."/>
            <person name="Hibbett D."/>
            <person name="Henrissat B."/>
            <person name="Matheny P.B."/>
            <person name="Labbe J."/>
            <person name="Martin F."/>
        </authorList>
    </citation>
    <scope>NUCLEOTIDE SEQUENCE</scope>
    <source>
        <strain evidence="1">HHB10654</strain>
    </source>
</reference>
<evidence type="ECO:0000313" key="1">
    <source>
        <dbReference type="EMBL" id="KAI0060522.1"/>
    </source>
</evidence>
<keyword evidence="2" id="KW-1185">Reference proteome</keyword>
<reference evidence="1" key="2">
    <citation type="journal article" date="2022" name="New Phytol.">
        <title>Evolutionary transition to the ectomycorrhizal habit in the genomes of a hyperdiverse lineage of mushroom-forming fungi.</title>
        <authorList>
            <person name="Looney B."/>
            <person name="Miyauchi S."/>
            <person name="Morin E."/>
            <person name="Drula E."/>
            <person name="Courty P.E."/>
            <person name="Kohler A."/>
            <person name="Kuo A."/>
            <person name="LaButti K."/>
            <person name="Pangilinan J."/>
            <person name="Lipzen A."/>
            <person name="Riley R."/>
            <person name="Andreopoulos W."/>
            <person name="He G."/>
            <person name="Johnson J."/>
            <person name="Nolan M."/>
            <person name="Tritt A."/>
            <person name="Barry K.W."/>
            <person name="Grigoriev I.V."/>
            <person name="Nagy L.G."/>
            <person name="Hibbett D."/>
            <person name="Henrissat B."/>
            <person name="Matheny P.B."/>
            <person name="Labbe J."/>
            <person name="Martin F.M."/>
        </authorList>
    </citation>
    <scope>NUCLEOTIDE SEQUENCE</scope>
    <source>
        <strain evidence="1">HHB10654</strain>
    </source>
</reference>